<dbReference type="EMBL" id="BAAAOH010000001">
    <property type="protein sequence ID" value="GAA1996316.1"/>
    <property type="molecule type" value="Genomic_DNA"/>
</dbReference>
<accession>A0ABP5EHJ2</accession>
<dbReference type="Proteomes" id="UP001500326">
    <property type="component" value="Unassembled WGS sequence"/>
</dbReference>
<protein>
    <recommendedName>
        <fullName evidence="3">Baseplate protein J-like domain-containing protein</fullName>
    </recommendedName>
</protein>
<evidence type="ECO:0000313" key="1">
    <source>
        <dbReference type="EMBL" id="GAA1996316.1"/>
    </source>
</evidence>
<proteinExistence type="predicted"/>
<name>A0ABP5EHJ2_9MICO</name>
<gene>
    <name evidence="1" type="ORF">GCM10009777_36370</name>
</gene>
<evidence type="ECO:0000313" key="2">
    <source>
        <dbReference type="Proteomes" id="UP001500326"/>
    </source>
</evidence>
<evidence type="ECO:0008006" key="3">
    <source>
        <dbReference type="Google" id="ProtNLM"/>
    </source>
</evidence>
<keyword evidence="2" id="KW-1185">Reference proteome</keyword>
<sequence length="572" mass="62476">MTVLDGFRGLNPQDGLFLRGEHLAAIQDYSRALTSALATASGTGIVHGLDVWIDDKDLLISPGLAISPRGRLLLLGRVVRISLDDLPALPADGYWKVEVHWASDTSGSAPAYGSLCADECADGGSTIRPWRDEGVEVRIVTEVQPGFDGVSDARLRGNWLSSAYFERERFSGQPWLVPGVPDTAIPPLRSRDWTDGTPVPDERGVPLAVIYTAGRSADSGYRVQLWTARRLVDGPAAHATWRSRLAMRPWSVFMAQILQFEAELVETFDESVGIDGADIRDLGDAHQTLQAMRGLFEATDRFINGVQNKSVRDRRDFNELAVVRDEVAASPLARAPLPAVFEFLGFRELPPAGYLTMGDLEKGVESRTKAFFGAGVDVRIRHLRADQIADEVLAAQHRDRIPLRPVGDPPPKVDVLIPSEPTDKATLKTPAYGWAAFVRRGPEPEPAAAPPIETTDVGVYIVEDSDFVAQLDHFPEDRLDKIEGSLTELIGTLRYPKGEWEYPGSDVAERMLAALKDRRALGLLAFARDDGPLAASRAGLFGISLDSGFELPVLAFHPRKLDAIVVVAQPSD</sequence>
<organism evidence="1 2">
    <name type="scientific">Microbacterium pumilum</name>
    <dbReference type="NCBI Taxonomy" id="344165"/>
    <lineage>
        <taxon>Bacteria</taxon>
        <taxon>Bacillati</taxon>
        <taxon>Actinomycetota</taxon>
        <taxon>Actinomycetes</taxon>
        <taxon>Micrococcales</taxon>
        <taxon>Microbacteriaceae</taxon>
        <taxon>Microbacterium</taxon>
    </lineage>
</organism>
<reference evidence="2" key="1">
    <citation type="journal article" date="2019" name="Int. J. Syst. Evol. Microbiol.">
        <title>The Global Catalogue of Microorganisms (GCM) 10K type strain sequencing project: providing services to taxonomists for standard genome sequencing and annotation.</title>
        <authorList>
            <consortium name="The Broad Institute Genomics Platform"/>
            <consortium name="The Broad Institute Genome Sequencing Center for Infectious Disease"/>
            <person name="Wu L."/>
            <person name="Ma J."/>
        </authorList>
    </citation>
    <scope>NUCLEOTIDE SEQUENCE [LARGE SCALE GENOMIC DNA]</scope>
    <source>
        <strain evidence="2">JCM 14902</strain>
    </source>
</reference>
<comment type="caution">
    <text evidence="1">The sequence shown here is derived from an EMBL/GenBank/DDBJ whole genome shotgun (WGS) entry which is preliminary data.</text>
</comment>
<dbReference type="RefSeq" id="WP_344065641.1">
    <property type="nucleotide sequence ID" value="NZ_BAAAOH010000001.1"/>
</dbReference>